<name>A0A0R2G2Y3_9LACO</name>
<organism evidence="3 4">
    <name type="scientific">Lactobacillus selangorensis</name>
    <dbReference type="NCBI Taxonomy" id="81857"/>
    <lineage>
        <taxon>Bacteria</taxon>
        <taxon>Bacillati</taxon>
        <taxon>Bacillota</taxon>
        <taxon>Bacilli</taxon>
        <taxon>Lactobacillales</taxon>
        <taxon>Lactobacillaceae</taxon>
        <taxon>Lactobacillus</taxon>
    </lineage>
</organism>
<evidence type="ECO:0000313" key="2">
    <source>
        <dbReference type="EMBL" id="KRN29592.1"/>
    </source>
</evidence>
<comment type="caution">
    <text evidence="3">The sequence shown here is derived from an EMBL/GenBank/DDBJ whole genome shotgun (WGS) entry which is preliminary data.</text>
</comment>
<protein>
    <submittedName>
        <fullName evidence="3">Uncharacterized protein</fullName>
    </submittedName>
</protein>
<evidence type="ECO:0000313" key="3">
    <source>
        <dbReference type="EMBL" id="KRN33878.1"/>
    </source>
</evidence>
<dbReference type="Proteomes" id="UP000051645">
    <property type="component" value="Unassembled WGS sequence"/>
</dbReference>
<dbReference type="EMBL" id="JQAZ01000001">
    <property type="protein sequence ID" value="KRN33878.1"/>
    <property type="molecule type" value="Genomic_DNA"/>
</dbReference>
<dbReference type="AlphaFoldDB" id="A0A0R2G2Y3"/>
<accession>A0A0R2G2Y3</accession>
<feature type="transmembrane region" description="Helical" evidence="1">
    <location>
        <begin position="6"/>
        <end position="25"/>
    </location>
</feature>
<reference evidence="4 5" key="1">
    <citation type="journal article" date="2015" name="Genome Announc.">
        <title>Expanding the biotechnology potential of lactobacilli through comparative genomics of 213 strains and associated genera.</title>
        <authorList>
            <person name="Sun Z."/>
            <person name="Harris H.M."/>
            <person name="McCann A."/>
            <person name="Guo C."/>
            <person name="Argimon S."/>
            <person name="Zhang W."/>
            <person name="Yang X."/>
            <person name="Jeffery I.B."/>
            <person name="Cooney J.C."/>
            <person name="Kagawa T.F."/>
            <person name="Liu W."/>
            <person name="Song Y."/>
            <person name="Salvetti E."/>
            <person name="Wrobel A."/>
            <person name="Rasinkangas P."/>
            <person name="Parkhill J."/>
            <person name="Rea M.C."/>
            <person name="O'Sullivan O."/>
            <person name="Ritari J."/>
            <person name="Douillard F.P."/>
            <person name="Paul Ross R."/>
            <person name="Yang R."/>
            <person name="Briner A.E."/>
            <person name="Felis G.E."/>
            <person name="de Vos W.M."/>
            <person name="Barrangou R."/>
            <person name="Klaenhammer T.R."/>
            <person name="Caufield P.W."/>
            <person name="Cui Y."/>
            <person name="Zhang H."/>
            <person name="O'Toole P.W."/>
        </authorList>
    </citation>
    <scope>NUCLEOTIDE SEQUENCE [LARGE SCALE GENOMIC DNA]</scope>
    <source>
        <strain evidence="2 5">ATCC BAA-66</strain>
        <strain evidence="3 4">DSM 13344</strain>
    </source>
</reference>
<keyword evidence="1" id="KW-0472">Membrane</keyword>
<dbReference type="Proteomes" id="UP000051751">
    <property type="component" value="Unassembled WGS sequence"/>
</dbReference>
<proteinExistence type="predicted"/>
<gene>
    <name evidence="2" type="ORF">IV38_GL000478</name>
    <name evidence="3" type="ORF">IV40_GL000190</name>
</gene>
<dbReference type="RefSeq" id="WP_057768494.1">
    <property type="nucleotide sequence ID" value="NZ_JQAT01000001.1"/>
</dbReference>
<evidence type="ECO:0000256" key="1">
    <source>
        <dbReference type="SAM" id="Phobius"/>
    </source>
</evidence>
<sequence>MDVIWNIVANALGALIGGYVAYRIAKMEINRQAQHEHQQDIIKSKENIGVVIHKIDRLNKIKITEGAAYKNQSQTIEIAKKVVDQFNSLSTSISAMVASFIASDISEKSYEDNMESFEDSEFRFDKFVRCLRLYKDLDLKNLSDDMKKVPDSMIITKNNLEKALENYKQELKETIKEN</sequence>
<dbReference type="PATRIC" id="fig|81857.3.peg.482"/>
<evidence type="ECO:0000313" key="4">
    <source>
        <dbReference type="Proteomes" id="UP000051645"/>
    </source>
</evidence>
<evidence type="ECO:0000313" key="5">
    <source>
        <dbReference type="Proteomes" id="UP000051751"/>
    </source>
</evidence>
<dbReference type="EMBL" id="JQAT01000001">
    <property type="protein sequence ID" value="KRN29592.1"/>
    <property type="molecule type" value="Genomic_DNA"/>
</dbReference>
<keyword evidence="1" id="KW-0812">Transmembrane</keyword>
<keyword evidence="4" id="KW-1185">Reference proteome</keyword>
<keyword evidence="1" id="KW-1133">Transmembrane helix</keyword>